<dbReference type="Proteomes" id="UP000663862">
    <property type="component" value="Unassembled WGS sequence"/>
</dbReference>
<proteinExistence type="predicted"/>
<dbReference type="EMBL" id="CAJNYU010000350">
    <property type="protein sequence ID" value="CAF3351169.1"/>
    <property type="molecule type" value="Genomic_DNA"/>
</dbReference>
<comment type="caution">
    <text evidence="4">The sequence shown here is derived from an EMBL/GenBank/DDBJ whole genome shotgun (WGS) entry which is preliminary data.</text>
</comment>
<feature type="compositionally biased region" description="Low complexity" evidence="1">
    <location>
        <begin position="626"/>
        <end position="643"/>
    </location>
</feature>
<evidence type="ECO:0000313" key="5">
    <source>
        <dbReference type="EMBL" id="CAF4406729.1"/>
    </source>
</evidence>
<keyword evidence="2" id="KW-0472">Membrane</keyword>
<feature type="signal peptide" evidence="3">
    <location>
        <begin position="1"/>
        <end position="17"/>
    </location>
</feature>
<gene>
    <name evidence="4" type="ORF">FME351_LOCUS4503</name>
    <name evidence="5" type="ORF">TSG867_LOCUS13402</name>
</gene>
<dbReference type="EMBL" id="CAJOBQ010000712">
    <property type="protein sequence ID" value="CAF4406729.1"/>
    <property type="molecule type" value="Genomic_DNA"/>
</dbReference>
<feature type="chain" id="PRO_5036232441" evidence="3">
    <location>
        <begin position="18"/>
        <end position="643"/>
    </location>
</feature>
<protein>
    <submittedName>
        <fullName evidence="4">Uncharacterized protein</fullName>
    </submittedName>
</protein>
<reference evidence="4" key="1">
    <citation type="submission" date="2021-02" db="EMBL/GenBank/DDBJ databases">
        <authorList>
            <person name="Nowell W R."/>
        </authorList>
    </citation>
    <scope>NUCLEOTIDE SEQUENCE</scope>
</reference>
<feature type="region of interest" description="Disordered" evidence="1">
    <location>
        <begin position="585"/>
        <end position="643"/>
    </location>
</feature>
<dbReference type="AlphaFoldDB" id="A0A817W6G2"/>
<evidence type="ECO:0000256" key="2">
    <source>
        <dbReference type="SAM" id="Phobius"/>
    </source>
</evidence>
<organism evidence="4 6">
    <name type="scientific">Rotaria socialis</name>
    <dbReference type="NCBI Taxonomy" id="392032"/>
    <lineage>
        <taxon>Eukaryota</taxon>
        <taxon>Metazoa</taxon>
        <taxon>Spiralia</taxon>
        <taxon>Gnathifera</taxon>
        <taxon>Rotifera</taxon>
        <taxon>Eurotatoria</taxon>
        <taxon>Bdelloidea</taxon>
        <taxon>Philodinida</taxon>
        <taxon>Philodinidae</taxon>
        <taxon>Rotaria</taxon>
    </lineage>
</organism>
<evidence type="ECO:0000256" key="3">
    <source>
        <dbReference type="SAM" id="SignalP"/>
    </source>
</evidence>
<evidence type="ECO:0000313" key="6">
    <source>
        <dbReference type="Proteomes" id="UP000663869"/>
    </source>
</evidence>
<dbReference type="Proteomes" id="UP000663869">
    <property type="component" value="Unassembled WGS sequence"/>
</dbReference>
<accession>A0A817W6G2</accession>
<keyword evidence="3" id="KW-0732">Signal</keyword>
<evidence type="ECO:0000256" key="1">
    <source>
        <dbReference type="SAM" id="MobiDB-lite"/>
    </source>
</evidence>
<keyword evidence="2" id="KW-0812">Transmembrane</keyword>
<feature type="transmembrane region" description="Helical" evidence="2">
    <location>
        <begin position="427"/>
        <end position="451"/>
    </location>
</feature>
<keyword evidence="2" id="KW-1133">Transmembrane helix</keyword>
<evidence type="ECO:0000313" key="4">
    <source>
        <dbReference type="EMBL" id="CAF3351169.1"/>
    </source>
</evidence>
<name>A0A817W6G2_9BILA</name>
<feature type="compositionally biased region" description="Basic residues" evidence="1">
    <location>
        <begin position="586"/>
        <end position="605"/>
    </location>
</feature>
<sequence length="643" mass="74520">MCYHYIFLLIFINLSNGDQCKINNQTEYFISKSGQCISCLSHCNYQTNVCLHANLLHRLCSSIYFARNIRECQQRLTPEIVRSFLLTNQSNIVHDDKDNDEPVCLFCGNSTRGLRCEYCRQRPNGKQLSHLIELKTPSTICFECSCFGQTYDCRTNITNGCKCLSHLLDPNLVDLNLYQCLLNRTTVNNHEQSQCRSRIHQQCSICKRGYNGVTSERGHRCYKALLTDTIQCFDYGNSVKSCLNGNEIIRSEDNRTISFEITPSYRNLNIRVLIGIENGYVDVICSIRNANFIVKDNHHVYFEHQSLIDTEPVIRDYDLTNEDLNFGILYSDPTDIIILRNLSSRHRLTLLISPTDIDFTQDNLHCLLIDQPISHVRLPDLIDPQSQSMSFSLSDYRAIHLTTGSMLLSSKTNGFIKIYQSRMNIDLFVFFSVFFSSFFLFLSIGICFWKVKFAYEIHRRRRTLKHEYHKRMARPFAKVQLFMKPSTIVSNDEDNSQQLTFPQATSSVDIPLLLPSTRTDIDYSAHVVSVEPLRDQNNCYTTLLFHLPGDLSTQYRLCAGTTLAQLPQDYANALSNARVEAELQKRNRRRKKYNGRSGRQRKVVVKKTTTDTRQQQQQQRTRKQNHQQQQQQQQQQPRTTLGT</sequence>